<organism evidence="4 5">
    <name type="scientific">Blumeria graminis f. sp. hordei (strain DH14)</name>
    <name type="common">Barley powdery mildew</name>
    <name type="synonym">Oidium monilioides f. sp. hordei</name>
    <dbReference type="NCBI Taxonomy" id="546991"/>
    <lineage>
        <taxon>Eukaryota</taxon>
        <taxon>Fungi</taxon>
        <taxon>Dikarya</taxon>
        <taxon>Ascomycota</taxon>
        <taxon>Pezizomycotina</taxon>
        <taxon>Leotiomycetes</taxon>
        <taxon>Erysiphales</taxon>
        <taxon>Erysiphaceae</taxon>
        <taxon>Blumeria</taxon>
        <taxon>Blumeria hordei</taxon>
    </lineage>
</organism>
<evidence type="ECO:0000256" key="2">
    <source>
        <dbReference type="ARBA" id="ARBA00022801"/>
    </source>
</evidence>
<keyword evidence="3" id="KW-0732">Signal</keyword>
<proteinExistence type="predicted"/>
<dbReference type="SUPFAM" id="SSF53933">
    <property type="entry name" value="Microbial ribonucleases"/>
    <property type="match status" value="1"/>
</dbReference>
<dbReference type="AlphaFoldDB" id="N1JH93"/>
<dbReference type="OrthoDB" id="10342595at2759"/>
<feature type="chain" id="PRO_5004106722" evidence="3">
    <location>
        <begin position="21"/>
        <end position="411"/>
    </location>
</feature>
<keyword evidence="5" id="KW-1185">Reference proteome</keyword>
<dbReference type="GO" id="GO:0004540">
    <property type="term" value="F:RNA nuclease activity"/>
    <property type="evidence" value="ECO:0007669"/>
    <property type="project" value="InterPro"/>
</dbReference>
<keyword evidence="2" id="KW-0378">Hydrolase</keyword>
<evidence type="ECO:0000256" key="1">
    <source>
        <dbReference type="ARBA" id="ARBA00022722"/>
    </source>
</evidence>
<protein>
    <submittedName>
        <fullName evidence="4">Putative candidate secreted effector protein</fullName>
    </submittedName>
</protein>
<accession>N1JH93</accession>
<dbReference type="InterPro" id="IPR016191">
    <property type="entry name" value="Ribonuclease/ribotoxin"/>
</dbReference>
<dbReference type="Gene3D" id="3.10.450.30">
    <property type="entry name" value="Microbial ribonucleases"/>
    <property type="match status" value="1"/>
</dbReference>
<dbReference type="EMBL" id="CAUH01006563">
    <property type="protein sequence ID" value="CCU82568.1"/>
    <property type="molecule type" value="Genomic_DNA"/>
</dbReference>
<keyword evidence="1" id="KW-0540">Nuclease</keyword>
<dbReference type="InParanoid" id="N1JH93"/>
<feature type="signal peptide" evidence="3">
    <location>
        <begin position="1"/>
        <end position="20"/>
    </location>
</feature>
<dbReference type="Proteomes" id="UP000015441">
    <property type="component" value="Unassembled WGS sequence"/>
</dbReference>
<sequence>MKTSFALYLALTTLQVGIKGSVIGENDYICGTDVITAANIFKSIDKACHTLYHSRKVIRYPADYDASATFFISDARLFSWPLMKDERIFNTGRAGNIRLIIDSSCRFIGIIQKTINQPDQRCFRPMKLPRDMVDSSNPLPGRLPVLRGYSCGGIVFDSVQVEKVRQETLKEFQRWNSLNHQISLTTLRVVQELYGSMVFLLPKKTPVSPTQLLRLADYSCFIVIDSNHKTLGMVSRSIDNWDKCDELWEMEPERHHIHHPQKNSVGETVFEGLTDYECGPFKFLRETINSHMQIACTIFQKIQMSSAHFQRGRLCSAQIDTDTGSFEVWKFPLQLPERDLITEHILSSNNCVIMLDEQCYFHGVYMYSKKTKEKCNQLFPQYVQETLDYEDEISDLSWVDEMIVDWSSPLK</sequence>
<dbReference type="GO" id="GO:0003723">
    <property type="term" value="F:RNA binding"/>
    <property type="evidence" value="ECO:0007669"/>
    <property type="project" value="InterPro"/>
</dbReference>
<name>N1JH93_BLUG1</name>
<evidence type="ECO:0000313" key="4">
    <source>
        <dbReference type="EMBL" id="CCU82568.1"/>
    </source>
</evidence>
<comment type="caution">
    <text evidence="4">The sequence shown here is derived from an EMBL/GenBank/DDBJ whole genome shotgun (WGS) entry which is preliminary data.</text>
</comment>
<dbReference type="GO" id="GO:0016787">
    <property type="term" value="F:hydrolase activity"/>
    <property type="evidence" value="ECO:0007669"/>
    <property type="project" value="UniProtKB-KW"/>
</dbReference>
<evidence type="ECO:0000313" key="5">
    <source>
        <dbReference type="Proteomes" id="UP000015441"/>
    </source>
</evidence>
<gene>
    <name evidence="4" type="ORF">BGHDH14_bgh04830</name>
</gene>
<dbReference type="SMR" id="N1JH93"/>
<reference evidence="4 5" key="1">
    <citation type="journal article" date="2010" name="Science">
        <title>Genome expansion and gene loss in powdery mildew fungi reveal tradeoffs in extreme parasitism.</title>
        <authorList>
            <person name="Spanu P.D."/>
            <person name="Abbott J.C."/>
            <person name="Amselem J."/>
            <person name="Burgis T.A."/>
            <person name="Soanes D.M."/>
            <person name="Stueber K."/>
            <person name="Ver Loren van Themaat E."/>
            <person name="Brown J.K.M."/>
            <person name="Butcher S.A."/>
            <person name="Gurr S.J."/>
            <person name="Lebrun M.-H."/>
            <person name="Ridout C.J."/>
            <person name="Schulze-Lefert P."/>
            <person name="Talbot N.J."/>
            <person name="Ahmadinejad N."/>
            <person name="Ametz C."/>
            <person name="Barton G.R."/>
            <person name="Benjdia M."/>
            <person name="Bidzinski P."/>
            <person name="Bindschedler L.V."/>
            <person name="Both M."/>
            <person name="Brewer M.T."/>
            <person name="Cadle-Davidson L."/>
            <person name="Cadle-Davidson M.M."/>
            <person name="Collemare J."/>
            <person name="Cramer R."/>
            <person name="Frenkel O."/>
            <person name="Godfrey D."/>
            <person name="Harriman J."/>
            <person name="Hoede C."/>
            <person name="King B.C."/>
            <person name="Klages S."/>
            <person name="Kleemann J."/>
            <person name="Knoll D."/>
            <person name="Koti P.S."/>
            <person name="Kreplak J."/>
            <person name="Lopez-Ruiz F.J."/>
            <person name="Lu X."/>
            <person name="Maekawa T."/>
            <person name="Mahanil S."/>
            <person name="Micali C."/>
            <person name="Milgroom M.G."/>
            <person name="Montana G."/>
            <person name="Noir S."/>
            <person name="O'Connell R.J."/>
            <person name="Oberhaensli S."/>
            <person name="Parlange F."/>
            <person name="Pedersen C."/>
            <person name="Quesneville H."/>
            <person name="Reinhardt R."/>
            <person name="Rott M."/>
            <person name="Sacristan S."/>
            <person name="Schmidt S.M."/>
            <person name="Schoen M."/>
            <person name="Skamnioti P."/>
            <person name="Sommer H."/>
            <person name="Stephens A."/>
            <person name="Takahara H."/>
            <person name="Thordal-Christensen H."/>
            <person name="Vigouroux M."/>
            <person name="Wessling R."/>
            <person name="Wicker T."/>
            <person name="Panstruga R."/>
        </authorList>
    </citation>
    <scope>NUCLEOTIDE SEQUENCE [LARGE SCALE GENOMIC DNA]</scope>
    <source>
        <strain evidence="4">DH14</strain>
    </source>
</reference>
<dbReference type="HOGENOM" id="CLU_719587_0_0_1"/>
<evidence type="ECO:0000256" key="3">
    <source>
        <dbReference type="SAM" id="SignalP"/>
    </source>
</evidence>